<dbReference type="CDD" id="cd24048">
    <property type="entry name" value="ASKHA_NBD_FtsA"/>
    <property type="match status" value="1"/>
</dbReference>
<keyword evidence="4 5" id="KW-0131">Cell cycle</keyword>
<protein>
    <recommendedName>
        <fullName evidence="5 6">Cell division protein FtsA</fullName>
    </recommendedName>
</protein>
<name>A0A7C4YQN1_UNCW3</name>
<comment type="function">
    <text evidence="5 6">Cell division protein that is involved in the assembly of the Z ring. May serve as a membrane anchor for the Z ring.</text>
</comment>
<dbReference type="GO" id="GO:0043093">
    <property type="term" value="P:FtsZ-dependent cytokinesis"/>
    <property type="evidence" value="ECO:0007669"/>
    <property type="project" value="UniProtKB-UniRule"/>
</dbReference>
<dbReference type="GO" id="GO:0009898">
    <property type="term" value="C:cytoplasmic side of plasma membrane"/>
    <property type="evidence" value="ECO:0007669"/>
    <property type="project" value="UniProtKB-UniRule"/>
</dbReference>
<dbReference type="PANTHER" id="PTHR32432">
    <property type="entry name" value="CELL DIVISION PROTEIN FTSA-RELATED"/>
    <property type="match status" value="1"/>
</dbReference>
<dbReference type="InterPro" id="IPR050696">
    <property type="entry name" value="FtsA/MreB"/>
</dbReference>
<evidence type="ECO:0000256" key="4">
    <source>
        <dbReference type="ARBA" id="ARBA00023306"/>
    </source>
</evidence>
<dbReference type="Gene3D" id="3.30.420.40">
    <property type="match status" value="2"/>
</dbReference>
<dbReference type="InterPro" id="IPR020823">
    <property type="entry name" value="Cell_div_FtsA"/>
</dbReference>
<dbReference type="InterPro" id="IPR043129">
    <property type="entry name" value="ATPase_NBD"/>
</dbReference>
<evidence type="ECO:0000256" key="2">
    <source>
        <dbReference type="ARBA" id="ARBA00022618"/>
    </source>
</evidence>
<evidence type="ECO:0000256" key="3">
    <source>
        <dbReference type="ARBA" id="ARBA00023136"/>
    </source>
</evidence>
<dbReference type="Pfam" id="PF02491">
    <property type="entry name" value="SHS2_FTSA"/>
    <property type="match status" value="1"/>
</dbReference>
<dbReference type="AlphaFoldDB" id="A0A7C4YQN1"/>
<sequence>MAELKNLITGLDVGTTKIATVIARPISDNIVEIIGVGTSKSEGLKAGTVVNLNDTVASIKTSVALAERIAGVKVEEVYVGISGKHIKTIESEGTVSINSPEKIISEKDVEKVLDNTMFNQPGEILHIIPREFIIDKVTQVKNPVGMIGNFLQVKASIVKGELNDVQNMIRCVELAGLKVKDLVLQSLASSYSVLDNNEKELGVILIDIGGGTTDTAIFYNGALRSTYIVPYGGENITIDIAKVVKTTKEAAEEIKLNYGVAMKKLIKDENAKVTIPGISGREPFTVPQSFISEIIHQRLREILEFVYREVKANENIELLSSGIVLTGGTAKMKGIAQLAEEIFGTYVKIGIPERDISGLKDSVHSPAFATSVGLVKYAMAHPQEKEYKESRNMKKIVETMKKWFKEFFTT</sequence>
<feature type="domain" description="SHS2" evidence="7">
    <location>
        <begin position="8"/>
        <end position="193"/>
    </location>
</feature>
<comment type="subunit">
    <text evidence="5">Self-interacts. Interacts with FtsZ.</text>
</comment>
<evidence type="ECO:0000256" key="5">
    <source>
        <dbReference type="HAMAP-Rule" id="MF_02033"/>
    </source>
</evidence>
<proteinExistence type="inferred from homology"/>
<comment type="subcellular location">
    <subcellularLocation>
        <location evidence="5">Cell membrane</location>
        <topology evidence="5">Peripheral membrane protein</topology>
        <orientation evidence="5">Cytoplasmic side</orientation>
    </subcellularLocation>
    <text evidence="5">Localizes to the Z ring in an FtsZ-dependent manner. Targeted to the membrane through a conserved C-terminal amphipathic helix.</text>
</comment>
<dbReference type="PIRSF" id="PIRSF003101">
    <property type="entry name" value="FtsA"/>
    <property type="match status" value="1"/>
</dbReference>
<organism evidence="8">
    <name type="scientific">candidate division WOR-3 bacterium</name>
    <dbReference type="NCBI Taxonomy" id="2052148"/>
    <lineage>
        <taxon>Bacteria</taxon>
        <taxon>Bacteria division WOR-3</taxon>
    </lineage>
</organism>
<keyword evidence="3 5" id="KW-0472">Membrane</keyword>
<dbReference type="InterPro" id="IPR003494">
    <property type="entry name" value="SHS2_FtsA"/>
</dbReference>
<reference evidence="8" key="1">
    <citation type="journal article" date="2020" name="mSystems">
        <title>Genome- and Community-Level Interaction Insights into Carbon Utilization and Element Cycling Functions of Hydrothermarchaeota in Hydrothermal Sediment.</title>
        <authorList>
            <person name="Zhou Z."/>
            <person name="Liu Y."/>
            <person name="Xu W."/>
            <person name="Pan J."/>
            <person name="Luo Z.H."/>
            <person name="Li M."/>
        </authorList>
    </citation>
    <scope>NUCLEOTIDE SEQUENCE [LARGE SCALE GENOMIC DNA]</scope>
    <source>
        <strain evidence="8">SpSt-780</strain>
    </source>
</reference>
<evidence type="ECO:0000313" key="8">
    <source>
        <dbReference type="EMBL" id="HGW91028.1"/>
    </source>
</evidence>
<keyword evidence="1 5" id="KW-1003">Cell membrane</keyword>
<dbReference type="EMBL" id="DTHG01000006">
    <property type="protein sequence ID" value="HGW91028.1"/>
    <property type="molecule type" value="Genomic_DNA"/>
</dbReference>
<dbReference type="PANTHER" id="PTHR32432:SF4">
    <property type="entry name" value="CELL DIVISION PROTEIN FTSA"/>
    <property type="match status" value="1"/>
</dbReference>
<dbReference type="SUPFAM" id="SSF53067">
    <property type="entry name" value="Actin-like ATPase domain"/>
    <property type="match status" value="2"/>
</dbReference>
<accession>A0A7C4YQN1</accession>
<dbReference type="Pfam" id="PF14450">
    <property type="entry name" value="FtsA"/>
    <property type="match status" value="1"/>
</dbReference>
<dbReference type="GO" id="GO:0032153">
    <property type="term" value="C:cell division site"/>
    <property type="evidence" value="ECO:0007669"/>
    <property type="project" value="UniProtKB-UniRule"/>
</dbReference>
<dbReference type="Gene3D" id="3.30.1490.110">
    <property type="match status" value="1"/>
</dbReference>
<evidence type="ECO:0000259" key="7">
    <source>
        <dbReference type="SMART" id="SM00842"/>
    </source>
</evidence>
<evidence type="ECO:0000256" key="1">
    <source>
        <dbReference type="ARBA" id="ARBA00022475"/>
    </source>
</evidence>
<comment type="similarity">
    <text evidence="5 6">Belongs to the FtsA/MreB family.</text>
</comment>
<dbReference type="NCBIfam" id="TIGR01174">
    <property type="entry name" value="ftsA"/>
    <property type="match status" value="1"/>
</dbReference>
<evidence type="ECO:0000256" key="6">
    <source>
        <dbReference type="PIRNR" id="PIRNR003101"/>
    </source>
</evidence>
<gene>
    <name evidence="5 8" type="primary">ftsA</name>
    <name evidence="8" type="ORF">ENV67_00605</name>
</gene>
<dbReference type="HAMAP" id="MF_02033">
    <property type="entry name" value="FtsA"/>
    <property type="match status" value="1"/>
</dbReference>
<dbReference type="SMART" id="SM00842">
    <property type="entry name" value="FtsA"/>
    <property type="match status" value="1"/>
</dbReference>
<comment type="caution">
    <text evidence="8">The sequence shown here is derived from an EMBL/GenBank/DDBJ whole genome shotgun (WGS) entry which is preliminary data.</text>
</comment>
<keyword evidence="2 5" id="KW-0132">Cell division</keyword>